<evidence type="ECO:0000256" key="1">
    <source>
        <dbReference type="ARBA" id="ARBA00012513"/>
    </source>
</evidence>
<keyword evidence="3" id="KW-0808">Transferase</keyword>
<name>A0ABY5YYM2_9ACTN</name>
<keyword evidence="5 10" id="KW-0418">Kinase</keyword>
<keyword evidence="8" id="KW-0472">Membrane</keyword>
<dbReference type="PROSITE" id="PS00108">
    <property type="entry name" value="PROTEIN_KINASE_ST"/>
    <property type="match status" value="1"/>
</dbReference>
<dbReference type="SMART" id="SM00220">
    <property type="entry name" value="S_TKc"/>
    <property type="match status" value="1"/>
</dbReference>
<dbReference type="InterPro" id="IPR011009">
    <property type="entry name" value="Kinase-like_dom_sf"/>
</dbReference>
<feature type="compositionally biased region" description="Low complexity" evidence="7">
    <location>
        <begin position="430"/>
        <end position="446"/>
    </location>
</feature>
<keyword evidence="11" id="KW-1185">Reference proteome</keyword>
<keyword evidence="6" id="KW-0067">ATP-binding</keyword>
<feature type="compositionally biased region" description="Low complexity" evidence="7">
    <location>
        <begin position="474"/>
        <end position="484"/>
    </location>
</feature>
<evidence type="ECO:0000256" key="7">
    <source>
        <dbReference type="SAM" id="MobiDB-lite"/>
    </source>
</evidence>
<reference evidence="10" key="1">
    <citation type="submission" date="2021-04" db="EMBL/GenBank/DDBJ databases">
        <title>Biosynthetic gene clusters of Dactylosporangioum roseum.</title>
        <authorList>
            <person name="Hartkoorn R.C."/>
            <person name="Beaudoing E."/>
            <person name="Hot D."/>
            <person name="Moureu S."/>
        </authorList>
    </citation>
    <scope>NUCLEOTIDE SEQUENCE</scope>
    <source>
        <strain evidence="10">NRRL B-16295</strain>
    </source>
</reference>
<keyword evidence="2" id="KW-0723">Serine/threonine-protein kinase</keyword>
<dbReference type="InterPro" id="IPR000719">
    <property type="entry name" value="Prot_kinase_dom"/>
</dbReference>
<feature type="domain" description="Protein kinase" evidence="9">
    <location>
        <begin position="72"/>
        <end position="334"/>
    </location>
</feature>
<evidence type="ECO:0000256" key="4">
    <source>
        <dbReference type="ARBA" id="ARBA00022741"/>
    </source>
</evidence>
<dbReference type="EC" id="2.7.11.1" evidence="1"/>
<evidence type="ECO:0000313" key="10">
    <source>
        <dbReference type="EMBL" id="UWZ34850.1"/>
    </source>
</evidence>
<sequence>MPVIAIFAPPRRAVSTLGPDRRRRSGEASRPLPDCTSLQGTYGTVRLGVSRSSSLGTVIHVLGPGDVLGDRYRLEEFVASGGMGQVFRATDTTLGRTVAVKVLLPGHTSNGEFGSRFRAEARIMAAIGHPGVVGVYDYGETSEGTMFLVMTFVDGRPLGERIAREGALPVDETLTIVAQAAEALQAAHAKGVIHRDVKPSNLLVADDGTVTLVDFGVARSSSVTSVTKVNAVIGTALYMSPEQARGGTISPSTDIYALGAVAYHCLTGAPPFSGNSPLEIAVKHLHEEPPPLPDDLPVAARALVEQAMEKDPEARFPSAAAMAVAAREAQNGVVRAVRASSPSVSDTAELVADDLDDDEAPRRPAWFPVAVGLALAALAVGVILALIALTREALDTDIGPATVPSKSAGVIPAASTPAPDGGAATRTGWASTSPSASAVASSAAPSSPAPQSEPPRSSPAPGPTSDAPPPSPDKSPTLDKSPTP</sequence>
<organism evidence="10 11">
    <name type="scientific">Dactylosporangium roseum</name>
    <dbReference type="NCBI Taxonomy" id="47989"/>
    <lineage>
        <taxon>Bacteria</taxon>
        <taxon>Bacillati</taxon>
        <taxon>Actinomycetota</taxon>
        <taxon>Actinomycetes</taxon>
        <taxon>Micromonosporales</taxon>
        <taxon>Micromonosporaceae</taxon>
        <taxon>Dactylosporangium</taxon>
    </lineage>
</organism>
<proteinExistence type="predicted"/>
<dbReference type="Gene3D" id="3.30.200.20">
    <property type="entry name" value="Phosphorylase Kinase, domain 1"/>
    <property type="match status" value="1"/>
</dbReference>
<evidence type="ECO:0000256" key="5">
    <source>
        <dbReference type="ARBA" id="ARBA00022777"/>
    </source>
</evidence>
<dbReference type="Pfam" id="PF00069">
    <property type="entry name" value="Pkinase"/>
    <property type="match status" value="1"/>
</dbReference>
<dbReference type="GO" id="GO:0016301">
    <property type="term" value="F:kinase activity"/>
    <property type="evidence" value="ECO:0007669"/>
    <property type="project" value="UniProtKB-KW"/>
</dbReference>
<evidence type="ECO:0000256" key="6">
    <source>
        <dbReference type="ARBA" id="ARBA00022840"/>
    </source>
</evidence>
<dbReference type="SUPFAM" id="SSF56112">
    <property type="entry name" value="Protein kinase-like (PK-like)"/>
    <property type="match status" value="1"/>
</dbReference>
<dbReference type="PANTHER" id="PTHR43289:SF6">
    <property type="entry name" value="SERINE_THREONINE-PROTEIN KINASE NEKL-3"/>
    <property type="match status" value="1"/>
</dbReference>
<accession>A0ABY5YYM2</accession>
<evidence type="ECO:0000313" key="11">
    <source>
        <dbReference type="Proteomes" id="UP001058271"/>
    </source>
</evidence>
<evidence type="ECO:0000259" key="9">
    <source>
        <dbReference type="PROSITE" id="PS50011"/>
    </source>
</evidence>
<dbReference type="InterPro" id="IPR008271">
    <property type="entry name" value="Ser/Thr_kinase_AS"/>
</dbReference>
<keyword evidence="4" id="KW-0547">Nucleotide-binding</keyword>
<feature type="compositionally biased region" description="Pro residues" evidence="7">
    <location>
        <begin position="447"/>
        <end position="473"/>
    </location>
</feature>
<feature type="region of interest" description="Disordered" evidence="7">
    <location>
        <begin position="401"/>
        <end position="484"/>
    </location>
</feature>
<keyword evidence="8" id="KW-0812">Transmembrane</keyword>
<dbReference type="Proteomes" id="UP001058271">
    <property type="component" value="Chromosome"/>
</dbReference>
<protein>
    <recommendedName>
        <fullName evidence="1">non-specific serine/threonine protein kinase</fullName>
        <ecNumber evidence="1">2.7.11.1</ecNumber>
    </recommendedName>
</protein>
<evidence type="ECO:0000256" key="3">
    <source>
        <dbReference type="ARBA" id="ARBA00022679"/>
    </source>
</evidence>
<keyword evidence="8" id="KW-1133">Transmembrane helix</keyword>
<dbReference type="PANTHER" id="PTHR43289">
    <property type="entry name" value="MITOGEN-ACTIVATED PROTEIN KINASE KINASE KINASE 20-RELATED"/>
    <property type="match status" value="1"/>
</dbReference>
<dbReference type="Gene3D" id="1.10.510.10">
    <property type="entry name" value="Transferase(Phosphotransferase) domain 1"/>
    <property type="match status" value="1"/>
</dbReference>
<feature type="transmembrane region" description="Helical" evidence="8">
    <location>
        <begin position="365"/>
        <end position="389"/>
    </location>
</feature>
<dbReference type="PROSITE" id="PS50011">
    <property type="entry name" value="PROTEIN_KINASE_DOM"/>
    <property type="match status" value="1"/>
</dbReference>
<dbReference type="EMBL" id="CP073721">
    <property type="protein sequence ID" value="UWZ34850.1"/>
    <property type="molecule type" value="Genomic_DNA"/>
</dbReference>
<feature type="region of interest" description="Disordered" evidence="7">
    <location>
        <begin position="15"/>
        <end position="34"/>
    </location>
</feature>
<dbReference type="CDD" id="cd14014">
    <property type="entry name" value="STKc_PknB_like"/>
    <property type="match status" value="1"/>
</dbReference>
<evidence type="ECO:0000256" key="8">
    <source>
        <dbReference type="SAM" id="Phobius"/>
    </source>
</evidence>
<gene>
    <name evidence="10" type="ORF">Drose_27185</name>
</gene>
<evidence type="ECO:0000256" key="2">
    <source>
        <dbReference type="ARBA" id="ARBA00022527"/>
    </source>
</evidence>